<accession>A0A6C0HKT0</accession>
<reference evidence="1" key="1">
    <citation type="journal article" date="2020" name="Nature">
        <title>Giant virus diversity and host interactions through global metagenomics.</title>
        <authorList>
            <person name="Schulz F."/>
            <person name="Roux S."/>
            <person name="Paez-Espino D."/>
            <person name="Jungbluth S."/>
            <person name="Walsh D.A."/>
            <person name="Denef V.J."/>
            <person name="McMahon K.D."/>
            <person name="Konstantinidis K.T."/>
            <person name="Eloe-Fadrosh E.A."/>
            <person name="Kyrpides N.C."/>
            <person name="Woyke T."/>
        </authorList>
    </citation>
    <scope>NUCLEOTIDE SEQUENCE</scope>
    <source>
        <strain evidence="1">GVMAG-M-3300023184-121</strain>
    </source>
</reference>
<sequence>MTTPSKVYQNVSYQELIGFAEQNPNRRRSLEPIEIRSLLQETSLDALFLTGYSSFNLNPAGVLSVMSCISDPNYYALAPVHARLEQRIQLSTSLQEKTDTLKNTSLARKRKKLHDLIAAAYNGSRMEEKDYLDLYHGLSIMCHTHFILMKETVQDTIQDGTLQESSLKGEILFSSNPSGWSSDEPVWLADYRGRWVAVPSEMGAESLVDLLPTWLTTMEQRGWVIQWPEVDATKTELVERLSVLPTWKETDRKLTKDILSARLGRAQTIQRFVQWKST</sequence>
<name>A0A6C0HKT0_9ZZZZ</name>
<dbReference type="EMBL" id="MN739974">
    <property type="protein sequence ID" value="QHT80593.1"/>
    <property type="molecule type" value="Genomic_DNA"/>
</dbReference>
<evidence type="ECO:0000313" key="1">
    <source>
        <dbReference type="EMBL" id="QHT80593.1"/>
    </source>
</evidence>
<protein>
    <submittedName>
        <fullName evidence="1">Uncharacterized protein</fullName>
    </submittedName>
</protein>
<dbReference type="AlphaFoldDB" id="A0A6C0HKT0"/>
<organism evidence="1">
    <name type="scientific">viral metagenome</name>
    <dbReference type="NCBI Taxonomy" id="1070528"/>
    <lineage>
        <taxon>unclassified sequences</taxon>
        <taxon>metagenomes</taxon>
        <taxon>organismal metagenomes</taxon>
    </lineage>
</organism>
<proteinExistence type="predicted"/>